<feature type="region of interest" description="Disordered" evidence="7">
    <location>
        <begin position="205"/>
        <end position="235"/>
    </location>
</feature>
<evidence type="ECO:0000313" key="9">
    <source>
        <dbReference type="Proteomes" id="UP001219933"/>
    </source>
</evidence>
<accession>A0AAF0F187</accession>
<dbReference type="SUPFAM" id="SSF64356">
    <property type="entry name" value="SNARE-like"/>
    <property type="match status" value="1"/>
</dbReference>
<dbReference type="GO" id="GO:0005783">
    <property type="term" value="C:endoplasmic reticulum"/>
    <property type="evidence" value="ECO:0007669"/>
    <property type="project" value="UniProtKB-SubCell"/>
</dbReference>
<keyword evidence="1 6" id="KW-0813">Transport</keyword>
<evidence type="ECO:0000313" key="8">
    <source>
        <dbReference type="EMBL" id="WFD36472.1"/>
    </source>
</evidence>
<keyword evidence="3 6" id="KW-0931">ER-Golgi transport</keyword>
<comment type="similarity">
    <text evidence="5">Belongs to the TRAPP small subunits family. BET5 subfamily.</text>
</comment>
<evidence type="ECO:0000256" key="6">
    <source>
        <dbReference type="RuleBase" id="RU366065"/>
    </source>
</evidence>
<dbReference type="EMBL" id="CP119881">
    <property type="protein sequence ID" value="WFD36472.1"/>
    <property type="molecule type" value="Genomic_DNA"/>
</dbReference>
<dbReference type="Gene3D" id="3.30.450.70">
    <property type="match status" value="1"/>
</dbReference>
<feature type="compositionally biased region" description="Basic residues" evidence="7">
    <location>
        <begin position="226"/>
        <end position="235"/>
    </location>
</feature>
<keyword evidence="9" id="KW-1185">Reference proteome</keyword>
<dbReference type="PANTHER" id="PTHR23249:SF16">
    <property type="entry name" value="TRAFFICKING PROTEIN PARTICLE COMPLEX SUBUNIT 1"/>
    <property type="match status" value="1"/>
</dbReference>
<sequence length="235" mass="25704">MHVYSLWIFDRHCQAIYHQDWSHLHAAPAQSFTSSIGATLQRAAGGAAAPAAQELRAPGDSLPNVSRSVHAKDAPNEASSALLPFDEEAKLIYGVVFSLRNMVRKLGGPEEIFFSYSTSVYTLSHLQTPSMYTFVLITDPPATKGPLAQGSSSSGALRSVLSDIWRGPWAQVAVQHPTVDPTEREERVAQIPAALPDIPDLFDVPLDADAKEDAAPHEEHEDGGRFTRRRIPQRD</sequence>
<evidence type="ECO:0000256" key="2">
    <source>
        <dbReference type="ARBA" id="ARBA00022824"/>
    </source>
</evidence>
<dbReference type="PANTHER" id="PTHR23249">
    <property type="entry name" value="TRAFFICKING PROTEIN PARTICLE COMPLEX SUBUNIT"/>
    <property type="match status" value="1"/>
</dbReference>
<name>A0AAF0F187_9BASI</name>
<gene>
    <name evidence="8" type="primary">bet5</name>
    <name evidence="8" type="ORF">MCUN1_003351</name>
</gene>
<dbReference type="GO" id="GO:0030008">
    <property type="term" value="C:TRAPP complex"/>
    <property type="evidence" value="ECO:0007669"/>
    <property type="project" value="UniProtKB-UniRule"/>
</dbReference>
<evidence type="ECO:0000256" key="3">
    <source>
        <dbReference type="ARBA" id="ARBA00022892"/>
    </source>
</evidence>
<keyword evidence="2 6" id="KW-0256">Endoplasmic reticulum</keyword>
<dbReference type="InterPro" id="IPR007233">
    <property type="entry name" value="TRAPPC"/>
</dbReference>
<dbReference type="GO" id="GO:0006888">
    <property type="term" value="P:endoplasmic reticulum to Golgi vesicle-mediated transport"/>
    <property type="evidence" value="ECO:0007669"/>
    <property type="project" value="UniProtKB-UniRule"/>
</dbReference>
<proteinExistence type="inferred from homology"/>
<protein>
    <recommendedName>
        <fullName evidence="6">Trafficking protein particle complex subunit</fullName>
    </recommendedName>
</protein>
<keyword evidence="4 6" id="KW-0333">Golgi apparatus</keyword>
<feature type="compositionally biased region" description="Basic and acidic residues" evidence="7">
    <location>
        <begin position="208"/>
        <end position="225"/>
    </location>
</feature>
<dbReference type="SMART" id="SM01399">
    <property type="entry name" value="Sybindin"/>
    <property type="match status" value="1"/>
</dbReference>
<dbReference type="GO" id="GO:0005794">
    <property type="term" value="C:Golgi apparatus"/>
    <property type="evidence" value="ECO:0007669"/>
    <property type="project" value="UniProtKB-SubCell"/>
</dbReference>
<evidence type="ECO:0000256" key="1">
    <source>
        <dbReference type="ARBA" id="ARBA00022448"/>
    </source>
</evidence>
<dbReference type="AlphaFoldDB" id="A0AAF0F187"/>
<dbReference type="InterPro" id="IPR011012">
    <property type="entry name" value="Longin-like_dom_sf"/>
</dbReference>
<dbReference type="Pfam" id="PF04099">
    <property type="entry name" value="Sybindin"/>
    <property type="match status" value="1"/>
</dbReference>
<comment type="subunit">
    <text evidence="6">Part of the multisubunit transport protein particle (TRAPP) complex.</text>
</comment>
<evidence type="ECO:0000256" key="4">
    <source>
        <dbReference type="ARBA" id="ARBA00023034"/>
    </source>
</evidence>
<organism evidence="8 9">
    <name type="scientific">Malassezia cuniculi</name>
    <dbReference type="NCBI Taxonomy" id="948313"/>
    <lineage>
        <taxon>Eukaryota</taxon>
        <taxon>Fungi</taxon>
        <taxon>Dikarya</taxon>
        <taxon>Basidiomycota</taxon>
        <taxon>Ustilaginomycotina</taxon>
        <taxon>Malasseziomycetes</taxon>
        <taxon>Malasseziales</taxon>
        <taxon>Malasseziaceae</taxon>
        <taxon>Malassezia</taxon>
    </lineage>
</organism>
<evidence type="ECO:0000256" key="7">
    <source>
        <dbReference type="SAM" id="MobiDB-lite"/>
    </source>
</evidence>
<evidence type="ECO:0000256" key="5">
    <source>
        <dbReference type="ARBA" id="ARBA00038167"/>
    </source>
</evidence>
<comment type="subcellular location">
    <subcellularLocation>
        <location evidence="6">Endoplasmic reticulum</location>
    </subcellularLocation>
    <subcellularLocation>
        <location evidence="6">Golgi apparatus</location>
        <location evidence="6">cis-Golgi network</location>
    </subcellularLocation>
</comment>
<reference evidence="8" key="1">
    <citation type="submission" date="2023-03" db="EMBL/GenBank/DDBJ databases">
        <title>Mating type loci evolution in Malassezia.</title>
        <authorList>
            <person name="Coelho M.A."/>
        </authorList>
    </citation>
    <scope>NUCLEOTIDE SEQUENCE</scope>
    <source>
        <strain evidence="8">CBS 11721</strain>
    </source>
</reference>
<dbReference type="Proteomes" id="UP001219933">
    <property type="component" value="Chromosome 5"/>
</dbReference>